<protein>
    <submittedName>
        <fullName evidence="2">Thioredoxin 1</fullName>
    </submittedName>
</protein>
<dbReference type="InterPro" id="IPR050620">
    <property type="entry name" value="Thioredoxin_H-type-like"/>
</dbReference>
<reference evidence="2 3" key="1">
    <citation type="journal article" date="2018" name="PLoS Pathog.">
        <title>Evolution of structural diversity of trichothecenes, a family of toxins produced by plant pathogenic and entomopathogenic fungi.</title>
        <authorList>
            <person name="Proctor R.H."/>
            <person name="McCormick S.P."/>
            <person name="Kim H.S."/>
            <person name="Cardoza R.E."/>
            <person name="Stanley A.M."/>
            <person name="Lindo L."/>
            <person name="Kelly A."/>
            <person name="Brown D.W."/>
            <person name="Lee T."/>
            <person name="Vaughan M.M."/>
            <person name="Alexander N.J."/>
            <person name="Busman M."/>
            <person name="Gutierrez S."/>
        </authorList>
    </citation>
    <scope>NUCLEOTIDE SEQUENCE [LARGE SCALE GENOMIC DNA]</scope>
    <source>
        <strain evidence="2 3">NRRL 13405</strain>
    </source>
</reference>
<proteinExistence type="predicted"/>
<dbReference type="InterPro" id="IPR036249">
    <property type="entry name" value="Thioredoxin-like_sf"/>
</dbReference>
<dbReference type="AlphaFoldDB" id="A0A395MAD6"/>
<keyword evidence="3" id="KW-1185">Reference proteome</keyword>
<dbReference type="EMBL" id="PXXK01000397">
    <property type="protein sequence ID" value="RFN44780.1"/>
    <property type="molecule type" value="Genomic_DNA"/>
</dbReference>
<dbReference type="Pfam" id="PF00085">
    <property type="entry name" value="Thioredoxin"/>
    <property type="match status" value="1"/>
</dbReference>
<gene>
    <name evidence="2" type="ORF">FIE12Z_10974</name>
</gene>
<dbReference type="InterPro" id="IPR013766">
    <property type="entry name" value="Thioredoxin_domain"/>
</dbReference>
<dbReference type="Proteomes" id="UP000265631">
    <property type="component" value="Unassembled WGS sequence"/>
</dbReference>
<dbReference type="PANTHER" id="PTHR10438">
    <property type="entry name" value="THIOREDOXIN"/>
    <property type="match status" value="1"/>
</dbReference>
<comment type="caution">
    <text evidence="2">The sequence shown here is derived from an EMBL/GenBank/DDBJ whole genome shotgun (WGS) entry which is preliminary data.</text>
</comment>
<organism evidence="2 3">
    <name type="scientific">Fusarium flagelliforme</name>
    <dbReference type="NCBI Taxonomy" id="2675880"/>
    <lineage>
        <taxon>Eukaryota</taxon>
        <taxon>Fungi</taxon>
        <taxon>Dikarya</taxon>
        <taxon>Ascomycota</taxon>
        <taxon>Pezizomycotina</taxon>
        <taxon>Sordariomycetes</taxon>
        <taxon>Hypocreomycetidae</taxon>
        <taxon>Hypocreales</taxon>
        <taxon>Nectriaceae</taxon>
        <taxon>Fusarium</taxon>
        <taxon>Fusarium incarnatum-equiseti species complex</taxon>
    </lineage>
</organism>
<evidence type="ECO:0000313" key="2">
    <source>
        <dbReference type="EMBL" id="RFN44780.1"/>
    </source>
</evidence>
<dbReference type="CDD" id="cd02947">
    <property type="entry name" value="TRX_family"/>
    <property type="match status" value="1"/>
</dbReference>
<evidence type="ECO:0000313" key="3">
    <source>
        <dbReference type="Proteomes" id="UP000265631"/>
    </source>
</evidence>
<accession>A0A395MAD6</accession>
<feature type="domain" description="Thioredoxin" evidence="1">
    <location>
        <begin position="8"/>
        <end position="102"/>
    </location>
</feature>
<dbReference type="PANTHER" id="PTHR10438:SF468">
    <property type="entry name" value="THIOREDOXIN-1-RELATED"/>
    <property type="match status" value="1"/>
</dbReference>
<dbReference type="SUPFAM" id="SSF52833">
    <property type="entry name" value="Thioredoxin-like"/>
    <property type="match status" value="1"/>
</dbReference>
<dbReference type="STRING" id="2594813.A0A395MAD6"/>
<dbReference type="Gene3D" id="3.40.30.10">
    <property type="entry name" value="Glutaredoxin"/>
    <property type="match status" value="1"/>
</dbReference>
<name>A0A395MAD6_9HYPO</name>
<sequence length="114" mass="12457">MGVIEIRSMDEYNQLLKSHRTVVINASAEGYGPCKAMSPVFETSAAENESDEDKVAFVKFDTDLIPDLAGELEIPSVPAFFVFESGELVDKMFGANPLGLNKLVQEAVERSKGE</sequence>
<evidence type="ECO:0000259" key="1">
    <source>
        <dbReference type="Pfam" id="PF00085"/>
    </source>
</evidence>